<dbReference type="RefSeq" id="WP_189933455.1">
    <property type="nucleotide sequence ID" value="NZ_BNCD01000010.1"/>
</dbReference>
<dbReference type="Proteomes" id="UP000603708">
    <property type="component" value="Unassembled WGS sequence"/>
</dbReference>
<sequence length="246" mass="24479">MTTPNGGQQGAAQAFGNLLGQSMPFSAQSAGGPQPQGATAPGPQQLDPQFLPVLAALAPVLVKTVESIISNLSAQQGAPQGVQQPGVSPQFLPGLPFPPVPSPVDLLRGIGGLFGLNAPQGTPQTAVPQAATGGQQQLDPQFIPFLAALVPGLISAAPDIIKGVEGLINSLSAQQGAPQGVQQPGVSPQFLPGLPFPPVPSPVDLLRGIGGLFGLNAPQGTPQTAQAYTGGFGPGQPMAAAGGRQV</sequence>
<gene>
    <name evidence="2" type="ORF">GCM10018793_37450</name>
</gene>
<reference evidence="2" key="1">
    <citation type="journal article" date="2014" name="Int. J. Syst. Evol. Microbiol.">
        <title>Complete genome sequence of Corynebacterium casei LMG S-19264T (=DSM 44701T), isolated from a smear-ripened cheese.</title>
        <authorList>
            <consortium name="US DOE Joint Genome Institute (JGI-PGF)"/>
            <person name="Walter F."/>
            <person name="Albersmeier A."/>
            <person name="Kalinowski J."/>
            <person name="Ruckert C."/>
        </authorList>
    </citation>
    <scope>NUCLEOTIDE SEQUENCE</scope>
    <source>
        <strain evidence="2">JCM 5069</strain>
    </source>
</reference>
<protein>
    <submittedName>
        <fullName evidence="2">Uncharacterized protein</fullName>
    </submittedName>
</protein>
<comment type="caution">
    <text evidence="2">The sequence shown here is derived from an EMBL/GenBank/DDBJ whole genome shotgun (WGS) entry which is preliminary data.</text>
</comment>
<keyword evidence="3" id="KW-1185">Reference proteome</keyword>
<evidence type="ECO:0000313" key="2">
    <source>
        <dbReference type="EMBL" id="GHH80987.1"/>
    </source>
</evidence>
<reference evidence="2" key="2">
    <citation type="submission" date="2020-09" db="EMBL/GenBank/DDBJ databases">
        <authorList>
            <person name="Sun Q."/>
            <person name="Ohkuma M."/>
        </authorList>
    </citation>
    <scope>NUCLEOTIDE SEQUENCE</scope>
    <source>
        <strain evidence="2">JCM 5069</strain>
    </source>
</reference>
<dbReference type="AlphaFoldDB" id="A0A919GAA3"/>
<proteinExistence type="predicted"/>
<feature type="compositionally biased region" description="Low complexity" evidence="1">
    <location>
        <begin position="26"/>
        <end position="45"/>
    </location>
</feature>
<organism evidence="2 3">
    <name type="scientific">Streptomyces sulfonofaciens</name>
    <dbReference type="NCBI Taxonomy" id="68272"/>
    <lineage>
        <taxon>Bacteria</taxon>
        <taxon>Bacillati</taxon>
        <taxon>Actinomycetota</taxon>
        <taxon>Actinomycetes</taxon>
        <taxon>Kitasatosporales</taxon>
        <taxon>Streptomycetaceae</taxon>
        <taxon>Streptomyces</taxon>
    </lineage>
</organism>
<evidence type="ECO:0000256" key="1">
    <source>
        <dbReference type="SAM" id="MobiDB-lite"/>
    </source>
</evidence>
<feature type="region of interest" description="Disordered" evidence="1">
    <location>
        <begin position="22"/>
        <end position="45"/>
    </location>
</feature>
<dbReference type="EMBL" id="BNCD01000010">
    <property type="protein sequence ID" value="GHH80987.1"/>
    <property type="molecule type" value="Genomic_DNA"/>
</dbReference>
<accession>A0A919GAA3</accession>
<evidence type="ECO:0000313" key="3">
    <source>
        <dbReference type="Proteomes" id="UP000603708"/>
    </source>
</evidence>
<name>A0A919GAA3_9ACTN</name>